<dbReference type="GO" id="GO:0003700">
    <property type="term" value="F:DNA-binding transcription factor activity"/>
    <property type="evidence" value="ECO:0007669"/>
    <property type="project" value="InterPro"/>
</dbReference>
<feature type="region of interest" description="Disordered" evidence="5">
    <location>
        <begin position="133"/>
        <end position="165"/>
    </location>
</feature>
<evidence type="ECO:0000256" key="4">
    <source>
        <dbReference type="RuleBase" id="RU004020"/>
    </source>
</evidence>
<evidence type="ECO:0000256" key="1">
    <source>
        <dbReference type="ARBA" id="ARBA00004123"/>
    </source>
</evidence>
<name>A0A9N8D9K5_9STRA</name>
<evidence type="ECO:0000256" key="3">
    <source>
        <dbReference type="ARBA" id="ARBA00023242"/>
    </source>
</evidence>
<reference evidence="7" key="1">
    <citation type="submission" date="2020-06" db="EMBL/GenBank/DDBJ databases">
        <authorList>
            <consortium name="Plant Systems Biology data submission"/>
        </authorList>
    </citation>
    <scope>NUCLEOTIDE SEQUENCE</scope>
    <source>
        <strain evidence="7">D6</strain>
    </source>
</reference>
<dbReference type="PANTHER" id="PTHR10015:SF206">
    <property type="entry name" value="HSF-TYPE DNA-BINDING DOMAIN-CONTAINING PROTEIN"/>
    <property type="match status" value="1"/>
</dbReference>
<dbReference type="GO" id="GO:0005634">
    <property type="term" value="C:nucleus"/>
    <property type="evidence" value="ECO:0007669"/>
    <property type="project" value="UniProtKB-SubCell"/>
</dbReference>
<dbReference type="PANTHER" id="PTHR10015">
    <property type="entry name" value="HEAT SHOCK TRANSCRIPTION FACTOR"/>
    <property type="match status" value="1"/>
</dbReference>
<evidence type="ECO:0000256" key="2">
    <source>
        <dbReference type="ARBA" id="ARBA00023125"/>
    </source>
</evidence>
<dbReference type="EMBL" id="CAICTM010000052">
    <property type="protein sequence ID" value="CAB9499082.1"/>
    <property type="molecule type" value="Genomic_DNA"/>
</dbReference>
<dbReference type="InterPro" id="IPR036390">
    <property type="entry name" value="WH_DNA-bd_sf"/>
</dbReference>
<dbReference type="InterPro" id="IPR036388">
    <property type="entry name" value="WH-like_DNA-bd_sf"/>
</dbReference>
<dbReference type="Gene3D" id="1.10.10.10">
    <property type="entry name" value="Winged helix-like DNA-binding domain superfamily/Winged helix DNA-binding domain"/>
    <property type="match status" value="1"/>
</dbReference>
<dbReference type="OrthoDB" id="60033at2759"/>
<feature type="region of interest" description="Disordered" evidence="5">
    <location>
        <begin position="379"/>
        <end position="409"/>
    </location>
</feature>
<dbReference type="InterPro" id="IPR000232">
    <property type="entry name" value="HSF_DNA-bd"/>
</dbReference>
<keyword evidence="2" id="KW-0238">DNA-binding</keyword>
<dbReference type="Proteomes" id="UP001153069">
    <property type="component" value="Unassembled WGS sequence"/>
</dbReference>
<dbReference type="FunFam" id="1.10.10.10:FF:000479">
    <property type="entry name" value="Predicted protein"/>
    <property type="match status" value="1"/>
</dbReference>
<accession>A0A9N8D9K5</accession>
<dbReference type="SUPFAM" id="SSF46785">
    <property type="entry name" value="Winged helix' DNA-binding domain"/>
    <property type="match status" value="1"/>
</dbReference>
<gene>
    <name evidence="7" type="ORF">SEMRO_53_G031420.1</name>
</gene>
<keyword evidence="3" id="KW-0539">Nucleus</keyword>
<proteinExistence type="inferred from homology"/>
<evidence type="ECO:0000256" key="5">
    <source>
        <dbReference type="SAM" id="MobiDB-lite"/>
    </source>
</evidence>
<feature type="domain" description="HSF-type DNA-binding" evidence="6">
    <location>
        <begin position="35"/>
        <end position="133"/>
    </location>
</feature>
<dbReference type="GO" id="GO:0043565">
    <property type="term" value="F:sequence-specific DNA binding"/>
    <property type="evidence" value="ECO:0007669"/>
    <property type="project" value="InterPro"/>
</dbReference>
<dbReference type="SMART" id="SM00415">
    <property type="entry name" value="HSF"/>
    <property type="match status" value="1"/>
</dbReference>
<dbReference type="Pfam" id="PF00447">
    <property type="entry name" value="HSF_DNA-bind"/>
    <property type="match status" value="1"/>
</dbReference>
<evidence type="ECO:0000313" key="7">
    <source>
        <dbReference type="EMBL" id="CAB9499082.1"/>
    </source>
</evidence>
<comment type="similarity">
    <text evidence="4">Belongs to the HSF family.</text>
</comment>
<comment type="caution">
    <text evidence="7">The sequence shown here is derived from an EMBL/GenBank/DDBJ whole genome shotgun (WGS) entry which is preliminary data.</text>
</comment>
<protein>
    <submittedName>
        <fullName evidence="7">Shock factor protein</fullName>
    </submittedName>
</protein>
<keyword evidence="8" id="KW-1185">Reference proteome</keyword>
<comment type="subcellular location">
    <subcellularLocation>
        <location evidence="1">Nucleus</location>
    </subcellularLocation>
</comment>
<dbReference type="AlphaFoldDB" id="A0A9N8D9K5"/>
<organism evidence="7 8">
    <name type="scientific">Seminavis robusta</name>
    <dbReference type="NCBI Taxonomy" id="568900"/>
    <lineage>
        <taxon>Eukaryota</taxon>
        <taxon>Sar</taxon>
        <taxon>Stramenopiles</taxon>
        <taxon>Ochrophyta</taxon>
        <taxon>Bacillariophyta</taxon>
        <taxon>Bacillariophyceae</taxon>
        <taxon>Bacillariophycidae</taxon>
        <taxon>Naviculales</taxon>
        <taxon>Naviculaceae</taxon>
        <taxon>Seminavis</taxon>
    </lineage>
</organism>
<evidence type="ECO:0000313" key="8">
    <source>
        <dbReference type="Proteomes" id="UP001153069"/>
    </source>
</evidence>
<evidence type="ECO:0000259" key="6">
    <source>
        <dbReference type="SMART" id="SM00415"/>
    </source>
</evidence>
<sequence>MLPTKRILHAYEDFAEEAAALEAQQKPWSHGAPGPNDPFPVQLHWMLEQTEKNGFPHVVSWAPHGRSFVVHQRDQFVKEVLPVYFNQSKITSFQRQLSLYGFKRITKGPDSGGYYHPKFLRISRTFARNIVRTKVKNDGPRKAASPSDEPDFYAMPSLPNPSAEAPKIKEANETSVAQASPRLTFDGQHALLLARELLKDDNHQIPTMNLQPRSSASSSLPDATRPLFPSIGSATTTQNNAFGASGSFIQNRILARPLIGTPQHPLQRQLGSRTRSWPSLVDLAATRSSFTASSSPTWLRSSPPSQRSMGVTISDTSMLLPPMPQLRLSSTTQNYPTTPLQLQPAERELLNSALLARGRLPVNTTPLTEAEVSELILRRQQQRSHSFPPIRPGSSNSNRGPSFQRFGGF</sequence>